<dbReference type="PROSITE" id="PS00304">
    <property type="entry name" value="SASP_1"/>
    <property type="match status" value="1"/>
</dbReference>
<dbReference type="InterPro" id="IPR018126">
    <property type="entry name" value="SASP_alpha/beta-type_CS"/>
</dbReference>
<dbReference type="GO" id="GO:0006265">
    <property type="term" value="P:DNA topological change"/>
    <property type="evidence" value="ECO:0007669"/>
    <property type="project" value="InterPro"/>
</dbReference>
<accession>A0A2X2BC11</accession>
<name>A0A2X2BC11_PROMI</name>
<reference evidence="1 2" key="1">
    <citation type="submission" date="2018-06" db="EMBL/GenBank/DDBJ databases">
        <authorList>
            <consortium name="Pathogen Informatics"/>
            <person name="Doyle S."/>
        </authorList>
    </citation>
    <scope>NUCLEOTIDE SEQUENCE [LARGE SCALE GENOMIC DNA]</scope>
    <source>
        <strain evidence="1 2">NCTC10975</strain>
    </source>
</reference>
<dbReference type="AlphaFoldDB" id="A0A2X2BC11"/>
<organism evidence="1 2">
    <name type="scientific">Proteus mirabilis</name>
    <dbReference type="NCBI Taxonomy" id="584"/>
    <lineage>
        <taxon>Bacteria</taxon>
        <taxon>Pseudomonadati</taxon>
        <taxon>Pseudomonadota</taxon>
        <taxon>Gammaproteobacteria</taxon>
        <taxon>Enterobacterales</taxon>
        <taxon>Morganellaceae</taxon>
        <taxon>Proteus</taxon>
    </lineage>
</organism>
<dbReference type="Proteomes" id="UP000251485">
    <property type="component" value="Unassembled WGS sequence"/>
</dbReference>
<protein>
    <submittedName>
        <fullName evidence="1">Uncharacterized protein</fullName>
    </submittedName>
</protein>
<dbReference type="GO" id="GO:0003690">
    <property type="term" value="F:double-stranded DNA binding"/>
    <property type="evidence" value="ECO:0007669"/>
    <property type="project" value="InterPro"/>
</dbReference>
<proteinExistence type="predicted"/>
<dbReference type="EMBL" id="UAUE01000001">
    <property type="protein sequence ID" value="SPY93732.1"/>
    <property type="molecule type" value="Genomic_DNA"/>
</dbReference>
<evidence type="ECO:0000313" key="2">
    <source>
        <dbReference type="Proteomes" id="UP000251485"/>
    </source>
</evidence>
<gene>
    <name evidence="1" type="ORF">NCTC10975_00055</name>
</gene>
<evidence type="ECO:0000313" key="1">
    <source>
        <dbReference type="EMBL" id="SPY93732.1"/>
    </source>
</evidence>
<sequence length="92" mass="10650">MSINYVPKIIIGTDIDNVTIDEEEIDDLLDDEYTRHGSYLSGEFSFIGKELFIHELAQHDFQLRFRDLKNEIAEELGVSPNDIHIRNGLLIM</sequence>